<dbReference type="eggNOG" id="COG3831">
    <property type="taxonomic scope" value="Bacteria"/>
</dbReference>
<dbReference type="RefSeq" id="WP_003501373.1">
    <property type="nucleotide sequence ID" value="NC_015258.1"/>
</dbReference>
<evidence type="ECO:0000313" key="3">
    <source>
        <dbReference type="EMBL" id="ADZ72783.1"/>
    </source>
</evidence>
<dbReference type="OrthoDB" id="5801306at2"/>
<dbReference type="Pfam" id="PF05406">
    <property type="entry name" value="WGR"/>
    <property type="match status" value="1"/>
</dbReference>
<dbReference type="PROSITE" id="PS51977">
    <property type="entry name" value="WGR"/>
    <property type="match status" value="1"/>
</dbReference>
<feature type="domain" description="WGR" evidence="2">
    <location>
        <begin position="1"/>
        <end position="94"/>
    </location>
</feature>
<organism evidence="3 4">
    <name type="scientific">Polymorphum gilvum (strain LMG 25793 / CGMCC 1.9160 / SL003B-26A1)</name>
    <dbReference type="NCBI Taxonomy" id="991905"/>
    <lineage>
        <taxon>Bacteria</taxon>
        <taxon>Pseudomonadati</taxon>
        <taxon>Pseudomonadota</taxon>
        <taxon>Alphaproteobacteria</taxon>
        <taxon>Rhodobacterales</taxon>
        <taxon>Paracoccaceae</taxon>
        <taxon>Polymorphum</taxon>
    </lineage>
</organism>
<feature type="region of interest" description="Disordered" evidence="1">
    <location>
        <begin position="75"/>
        <end position="97"/>
    </location>
</feature>
<evidence type="ECO:0000259" key="2">
    <source>
        <dbReference type="PROSITE" id="PS51977"/>
    </source>
</evidence>
<dbReference type="SMART" id="SM00773">
    <property type="entry name" value="WGR"/>
    <property type="match status" value="1"/>
</dbReference>
<evidence type="ECO:0000313" key="4">
    <source>
        <dbReference type="Proteomes" id="UP000008130"/>
    </source>
</evidence>
<geneLocation type="plasmid" evidence="3 4">
    <name>pSL003B</name>
</geneLocation>
<dbReference type="CDD" id="cd07996">
    <property type="entry name" value="WGR_MMR_like"/>
    <property type="match status" value="1"/>
</dbReference>
<dbReference type="InterPro" id="IPR049809">
    <property type="entry name" value="YehF/YfeS-like_WGR"/>
</dbReference>
<dbReference type="AlphaFoldDB" id="F2J720"/>
<evidence type="ECO:0000256" key="1">
    <source>
        <dbReference type="SAM" id="MobiDB-lite"/>
    </source>
</evidence>
<dbReference type="PATRIC" id="fig|991905.3.peg.4489"/>
<dbReference type="Proteomes" id="UP000008130">
    <property type="component" value="Plasmid pSL003B"/>
</dbReference>
<dbReference type="InterPro" id="IPR036930">
    <property type="entry name" value="WGR_dom_sf"/>
</dbReference>
<accession>F2J720</accession>
<dbReference type="SUPFAM" id="SSF142921">
    <property type="entry name" value="WGR domain-like"/>
    <property type="match status" value="1"/>
</dbReference>
<gene>
    <name evidence="3" type="ordered locus">SL003B_p0020</name>
</gene>
<keyword evidence="4" id="KW-1185">Reference proteome</keyword>
<dbReference type="KEGG" id="pgv:SL003B_p0020"/>
<name>F2J720_POLGS</name>
<dbReference type="HOGENOM" id="CLU_155888_1_1_5"/>
<sequence>MSLYPYQLYCERIDRARNMARYYMLSIQPTLFGETAVVRSWGRIGKSGGEMSELFETEAQAAFRFLELARCKRKKGYRPAASCGNSARSRSGRPEGP</sequence>
<proteinExistence type="predicted"/>
<dbReference type="EMBL" id="CP002569">
    <property type="protein sequence ID" value="ADZ72783.1"/>
    <property type="molecule type" value="Genomic_DNA"/>
</dbReference>
<dbReference type="Gene3D" id="2.20.140.10">
    <property type="entry name" value="WGR domain"/>
    <property type="match status" value="1"/>
</dbReference>
<dbReference type="InterPro" id="IPR008893">
    <property type="entry name" value="WGR_domain"/>
</dbReference>
<protein>
    <submittedName>
        <fullName evidence="3">WGR domain protein</fullName>
    </submittedName>
</protein>
<keyword evidence="3" id="KW-0614">Plasmid</keyword>
<reference evidence="3 4" key="1">
    <citation type="journal article" date="2011" name="J. Bacteriol.">
        <title>Complete genome sequence of Polymorphum gilvum SL003B-26A1T, a crude oil-degrading bacterium from oil-polluted saline soil.</title>
        <authorList>
            <person name="Li S.G."/>
            <person name="Tang Y.Q."/>
            <person name="Nie Y."/>
            <person name="Cai M."/>
            <person name="Wu X.L."/>
        </authorList>
    </citation>
    <scope>NUCLEOTIDE SEQUENCE [LARGE SCALE GENOMIC DNA]</scope>
    <source>
        <strain evidence="4">LMG 25793 / CGMCC 1.9160 / SL003B-26A1</strain>
        <plasmid evidence="3 4">pSL003B</plasmid>
    </source>
</reference>